<feature type="compositionally biased region" description="Acidic residues" evidence="1">
    <location>
        <begin position="59"/>
        <end position="72"/>
    </location>
</feature>
<reference evidence="3" key="2">
    <citation type="submission" date="2022-06" db="UniProtKB">
        <authorList>
            <consortium name="EnsemblMetazoa"/>
        </authorList>
    </citation>
    <scope>IDENTIFICATION</scope>
    <source>
        <strain evidence="3">PS312</strain>
    </source>
</reference>
<feature type="chain" id="PRO_5043557074" evidence="2">
    <location>
        <begin position="17"/>
        <end position="113"/>
    </location>
</feature>
<gene>
    <name evidence="3" type="primary">WBGene00114859</name>
</gene>
<organism evidence="3 4">
    <name type="scientific">Pristionchus pacificus</name>
    <name type="common">Parasitic nematode worm</name>
    <dbReference type="NCBI Taxonomy" id="54126"/>
    <lineage>
        <taxon>Eukaryota</taxon>
        <taxon>Metazoa</taxon>
        <taxon>Ecdysozoa</taxon>
        <taxon>Nematoda</taxon>
        <taxon>Chromadorea</taxon>
        <taxon>Rhabditida</taxon>
        <taxon>Rhabditina</taxon>
        <taxon>Diplogasteromorpha</taxon>
        <taxon>Diplogasteroidea</taxon>
        <taxon>Neodiplogasteridae</taxon>
        <taxon>Pristionchus</taxon>
    </lineage>
</organism>
<feature type="compositionally biased region" description="Low complexity" evidence="1">
    <location>
        <begin position="36"/>
        <end position="58"/>
    </location>
</feature>
<evidence type="ECO:0000313" key="3">
    <source>
        <dbReference type="EnsemblMetazoa" id="PPA25305.1"/>
    </source>
</evidence>
<evidence type="ECO:0000256" key="1">
    <source>
        <dbReference type="SAM" id="MobiDB-lite"/>
    </source>
</evidence>
<feature type="compositionally biased region" description="Basic and acidic residues" evidence="1">
    <location>
        <begin position="98"/>
        <end position="113"/>
    </location>
</feature>
<reference evidence="4" key="1">
    <citation type="journal article" date="2008" name="Nat. Genet.">
        <title>The Pristionchus pacificus genome provides a unique perspective on nematode lifestyle and parasitism.</title>
        <authorList>
            <person name="Dieterich C."/>
            <person name="Clifton S.W."/>
            <person name="Schuster L.N."/>
            <person name="Chinwalla A."/>
            <person name="Delehaunty K."/>
            <person name="Dinkelacker I."/>
            <person name="Fulton L."/>
            <person name="Fulton R."/>
            <person name="Godfrey J."/>
            <person name="Minx P."/>
            <person name="Mitreva M."/>
            <person name="Roeseler W."/>
            <person name="Tian H."/>
            <person name="Witte H."/>
            <person name="Yang S.P."/>
            <person name="Wilson R.K."/>
            <person name="Sommer R.J."/>
        </authorList>
    </citation>
    <scope>NUCLEOTIDE SEQUENCE [LARGE SCALE GENOMIC DNA]</scope>
    <source>
        <strain evidence="4">PS312</strain>
    </source>
</reference>
<dbReference type="Proteomes" id="UP000005239">
    <property type="component" value="Unassembled WGS sequence"/>
</dbReference>
<name>A0A454Y0Y7_PRIPA</name>
<keyword evidence="4" id="KW-1185">Reference proteome</keyword>
<evidence type="ECO:0000313" key="4">
    <source>
        <dbReference type="Proteomes" id="UP000005239"/>
    </source>
</evidence>
<accession>A0A8R1YI30</accession>
<evidence type="ECO:0000256" key="2">
    <source>
        <dbReference type="SAM" id="SignalP"/>
    </source>
</evidence>
<feature type="signal peptide" evidence="2">
    <location>
        <begin position="1"/>
        <end position="16"/>
    </location>
</feature>
<sequence>MRSLLLLLSIVAISLSFSPNRIKRQNDLQIIDNSSEESASIGYSSEENTEVESTGSSVESEETSDESEESDERMEGSGVEVNTDVSPISSNEEESEENDRKKRENNEEPRLLF</sequence>
<dbReference type="AlphaFoldDB" id="A0A454Y0Y7"/>
<accession>A0A454Y0Y7</accession>
<protein>
    <submittedName>
        <fullName evidence="3">Uncharacterized protein</fullName>
    </submittedName>
</protein>
<feature type="region of interest" description="Disordered" evidence="1">
    <location>
        <begin position="24"/>
        <end position="113"/>
    </location>
</feature>
<keyword evidence="2" id="KW-0732">Signal</keyword>
<proteinExistence type="predicted"/>
<dbReference type="EnsemblMetazoa" id="PPA25305.1">
    <property type="protein sequence ID" value="PPA25305.1"/>
    <property type="gene ID" value="WBGene00114859"/>
</dbReference>